<protein>
    <submittedName>
        <fullName evidence="2">Chromosome 1, complete genome</fullName>
    </submittedName>
</protein>
<dbReference type="InterPro" id="IPR038175">
    <property type="entry name" value="CBM21_dom_sf"/>
</dbReference>
<dbReference type="InterPro" id="IPR005036">
    <property type="entry name" value="CBM21_dom"/>
</dbReference>
<dbReference type="OrthoDB" id="1881at2759"/>
<dbReference type="VEuPathDB" id="FungiDB:FGRAMPH1_01G00023"/>
<sequence>MLEKLWGCLHLPWYPHHRRHLVRKPTPRTAVCFELKDQVQHLPQTDRPAVVKHEPQFAEGSYKDSAHKNSHPTTSIHITRSPSTQWDITSSSIIVTAAENLTSVKLKRLWVSVDERSFLGSVAVANYAFEKSVICRFTFNHWHTISEIHAQYAYSLTGTNPPNEVDYFLFTLKLPDEVLVQPGIKTFQCCIKYIVNGQGYWDNNHGLDYRVSFKRKEPCKN</sequence>
<dbReference type="eggNOG" id="KOG3986">
    <property type="taxonomic scope" value="Eukaryota"/>
</dbReference>
<feature type="domain" description="CBM21" evidence="1">
    <location>
        <begin position="96"/>
        <end position="212"/>
    </location>
</feature>
<dbReference type="EnsemblFungi" id="CEF71811">
    <property type="protein sequence ID" value="CEF71811"/>
    <property type="gene ID" value="FGRRES_11641"/>
</dbReference>
<dbReference type="InParanoid" id="I1S474"/>
<dbReference type="GO" id="GO:0008157">
    <property type="term" value="F:protein phosphatase 1 binding"/>
    <property type="evidence" value="ECO:0007669"/>
    <property type="project" value="TreeGrafter"/>
</dbReference>
<dbReference type="HOGENOM" id="CLU_048912_1_0_1"/>
<reference evidence="3 4" key="2">
    <citation type="journal article" date="2010" name="Nature">
        <title>Comparative genomics reveals mobile pathogenicity chromosomes in Fusarium.</title>
        <authorList>
            <person name="Ma L.J."/>
            <person name="van der Does H.C."/>
            <person name="Borkovich K.A."/>
            <person name="Coleman J.J."/>
            <person name="Daboussi M.J."/>
            <person name="Di Pietro A."/>
            <person name="Dufresne M."/>
            <person name="Freitag M."/>
            <person name="Grabherr M."/>
            <person name="Henrissat B."/>
            <person name="Houterman P.M."/>
            <person name="Kang S."/>
            <person name="Shim W.B."/>
            <person name="Woloshuk C."/>
            <person name="Xie X."/>
            <person name="Xu J.R."/>
            <person name="Antoniw J."/>
            <person name="Baker S.E."/>
            <person name="Bluhm B.H."/>
            <person name="Breakspear A."/>
            <person name="Brown D.W."/>
            <person name="Butchko R.A."/>
            <person name="Chapman S."/>
            <person name="Coulson R."/>
            <person name="Coutinho P.M."/>
            <person name="Danchin E.G."/>
            <person name="Diener A."/>
            <person name="Gale L.R."/>
            <person name="Gardiner D.M."/>
            <person name="Goff S."/>
            <person name="Hammond-Kosack K.E."/>
            <person name="Hilburn K."/>
            <person name="Hua-Van A."/>
            <person name="Jonkers W."/>
            <person name="Kazan K."/>
            <person name="Kodira C.D."/>
            <person name="Koehrsen M."/>
            <person name="Kumar L."/>
            <person name="Lee Y.H."/>
            <person name="Li L."/>
            <person name="Manners J.M."/>
            <person name="Miranda-Saavedra D."/>
            <person name="Mukherjee M."/>
            <person name="Park G."/>
            <person name="Park J."/>
            <person name="Park S.Y."/>
            <person name="Proctor R.H."/>
            <person name="Regev A."/>
            <person name="Ruiz-Roldan M.C."/>
            <person name="Sain D."/>
            <person name="Sakthikumar S."/>
            <person name="Sykes S."/>
            <person name="Schwartz D.C."/>
            <person name="Turgeon B.G."/>
            <person name="Wapinski I."/>
            <person name="Yoder O."/>
            <person name="Young S."/>
            <person name="Zeng Q."/>
            <person name="Zhou S."/>
            <person name="Galagan J."/>
            <person name="Cuomo C.A."/>
            <person name="Kistler H.C."/>
            <person name="Rep M."/>
        </authorList>
    </citation>
    <scope>GENOME REANNOTATION</scope>
    <source>
        <strain evidence="4">ATCC MYA-4620 / CBS 123657 / FGSC 9075 / NRRL 31084 / PH-1</strain>
        <strain evidence="3">PH-1 / ATCC MYA-4620 / FGSC 9075 / NRRL 31084</strain>
    </source>
</reference>
<dbReference type="AlphaFoldDB" id="I1S474"/>
<organism evidence="2 4">
    <name type="scientific">Gibberella zeae (strain ATCC MYA-4620 / CBS 123657 / FGSC 9075 / NRRL 31084 / PH-1)</name>
    <name type="common">Wheat head blight fungus</name>
    <name type="synonym">Fusarium graminearum</name>
    <dbReference type="NCBI Taxonomy" id="229533"/>
    <lineage>
        <taxon>Eukaryota</taxon>
        <taxon>Fungi</taxon>
        <taxon>Dikarya</taxon>
        <taxon>Ascomycota</taxon>
        <taxon>Pezizomycotina</taxon>
        <taxon>Sordariomycetes</taxon>
        <taxon>Hypocreomycetidae</taxon>
        <taxon>Hypocreales</taxon>
        <taxon>Nectriaceae</taxon>
        <taxon>Fusarium</taxon>
    </lineage>
</organism>
<dbReference type="GO" id="GO:2001069">
    <property type="term" value="F:glycogen binding"/>
    <property type="evidence" value="ECO:0007669"/>
    <property type="project" value="TreeGrafter"/>
</dbReference>
<dbReference type="RefSeq" id="XP_011315573.1">
    <property type="nucleotide sequence ID" value="XM_011317271.1"/>
</dbReference>
<evidence type="ECO:0000313" key="3">
    <source>
        <dbReference type="EnsemblFungi" id="CEF71811"/>
    </source>
</evidence>
<accession>I1S474</accession>
<dbReference type="InterPro" id="IPR050782">
    <property type="entry name" value="PP1_regulatory_subunit_3"/>
</dbReference>
<evidence type="ECO:0000313" key="4">
    <source>
        <dbReference type="Proteomes" id="UP000070720"/>
    </source>
</evidence>
<reference evidence="2 4" key="3">
    <citation type="journal article" date="2015" name="BMC Genomics">
        <title>The completed genome sequence of the pathogenic ascomycete fungus Fusarium graminearum.</title>
        <authorList>
            <person name="King R."/>
            <person name="Urban M."/>
            <person name="Hammond-Kosack M.C."/>
            <person name="Hassani-Pak K."/>
            <person name="Hammond-Kosack K.E."/>
        </authorList>
    </citation>
    <scope>NUCLEOTIDE SEQUENCE [LARGE SCALE GENOMIC DNA]</scope>
    <source>
        <strain evidence="4">ATCC MYA-4620 / CBS 123657 / FGSC 9075 / NRRL 31084 / PH-1</strain>
        <strain evidence="2">PH-1</strain>
    </source>
</reference>
<reference evidence="3" key="4">
    <citation type="submission" date="2017-01" db="UniProtKB">
        <authorList>
            <consortium name="EnsemblFungi"/>
        </authorList>
    </citation>
    <scope>IDENTIFICATION</scope>
    <source>
        <strain evidence="3">PH-1 / ATCC MYA-4620 / FGSC 9075 / NRRL 31084</strain>
    </source>
</reference>
<evidence type="ECO:0000259" key="1">
    <source>
        <dbReference type="PROSITE" id="PS51159"/>
    </source>
</evidence>
<dbReference type="PHI-base" id="PHI:5775"/>
<dbReference type="GO" id="GO:0000164">
    <property type="term" value="C:protein phosphatase type 1 complex"/>
    <property type="evidence" value="ECO:0007669"/>
    <property type="project" value="TreeGrafter"/>
</dbReference>
<dbReference type="Gene3D" id="2.60.40.2440">
    <property type="entry name" value="Carbohydrate binding type-21 domain"/>
    <property type="match status" value="1"/>
</dbReference>
<dbReference type="PANTHER" id="PTHR12307:SF36">
    <property type="entry name" value="GLYCOGEN-BINDING SUBUNIT 76A"/>
    <property type="match status" value="1"/>
</dbReference>
<dbReference type="PROSITE" id="PS51159">
    <property type="entry name" value="CBM21"/>
    <property type="match status" value="1"/>
</dbReference>
<accession>A0A098D1I0</accession>
<name>I1S474_GIBZE</name>
<dbReference type="Pfam" id="PF03370">
    <property type="entry name" value="CBM_21"/>
    <property type="match status" value="1"/>
</dbReference>
<proteinExistence type="predicted"/>
<keyword evidence="4" id="KW-1185">Reference proteome</keyword>
<gene>
    <name evidence="2" type="ORF">FGRAMPH1_01T00023</name>
</gene>
<dbReference type="STRING" id="229533.I1S474"/>
<dbReference type="EMBL" id="HG970332">
    <property type="protein sequence ID" value="CEF71811.1"/>
    <property type="molecule type" value="Genomic_DNA"/>
</dbReference>
<dbReference type="KEGG" id="fgr:FGSG_11641"/>
<dbReference type="Proteomes" id="UP000070720">
    <property type="component" value="Chromosome 1"/>
</dbReference>
<reference evidence="3 4" key="1">
    <citation type="journal article" date="2007" name="Science">
        <title>The Fusarium graminearum genome reveals a link between localized polymorphism and pathogen specialization.</title>
        <authorList>
            <person name="Cuomo C.A."/>
            <person name="Gueldener U."/>
            <person name="Xu J.-R."/>
            <person name="Trail F."/>
            <person name="Turgeon B.G."/>
            <person name="Di Pietro A."/>
            <person name="Walton J.D."/>
            <person name="Ma L.-J."/>
            <person name="Baker S.E."/>
            <person name="Rep M."/>
            <person name="Adam G."/>
            <person name="Antoniw J."/>
            <person name="Baldwin T."/>
            <person name="Calvo S.E."/>
            <person name="Chang Y.-L."/>
            <person name="DeCaprio D."/>
            <person name="Gale L.R."/>
            <person name="Gnerre S."/>
            <person name="Goswami R.S."/>
            <person name="Hammond-Kosack K."/>
            <person name="Harris L.J."/>
            <person name="Hilburn K."/>
            <person name="Kennell J.C."/>
            <person name="Kroken S."/>
            <person name="Magnuson J.K."/>
            <person name="Mannhaupt G."/>
            <person name="Mauceli E.W."/>
            <person name="Mewes H.-W."/>
            <person name="Mitterbauer R."/>
            <person name="Muehlbauer G."/>
            <person name="Muensterkoetter M."/>
            <person name="Nelson D."/>
            <person name="O'Donnell K."/>
            <person name="Ouellet T."/>
            <person name="Qi W."/>
            <person name="Quesneville H."/>
            <person name="Roncero M.I.G."/>
            <person name="Seong K.-Y."/>
            <person name="Tetko I.V."/>
            <person name="Urban M."/>
            <person name="Waalwijk C."/>
            <person name="Ward T.J."/>
            <person name="Yao J."/>
            <person name="Birren B.W."/>
            <person name="Kistler H.C."/>
        </authorList>
    </citation>
    <scope>NUCLEOTIDE SEQUENCE [LARGE SCALE GENOMIC DNA]</scope>
    <source>
        <strain evidence="4">ATCC MYA-4620 / CBS 123657 / FGSC 9075 / NRRL 31084 / PH-1</strain>
        <strain evidence="3">PH-1 / ATCC MYA-4620 / FGSC 9075 / NRRL 31084</strain>
    </source>
</reference>
<dbReference type="GO" id="GO:0005979">
    <property type="term" value="P:regulation of glycogen biosynthetic process"/>
    <property type="evidence" value="ECO:0007669"/>
    <property type="project" value="TreeGrafter"/>
</dbReference>
<dbReference type="PANTHER" id="PTHR12307">
    <property type="entry name" value="PROTEIN PHOSPHATASE 1 REGULATORY SUBUNIT"/>
    <property type="match status" value="1"/>
</dbReference>
<evidence type="ECO:0000313" key="2">
    <source>
        <dbReference type="EMBL" id="CEF71811.1"/>
    </source>
</evidence>